<keyword evidence="14" id="KW-0175">Coiled coil</keyword>
<dbReference type="PIRSF" id="PIRSF036431">
    <property type="entry name" value="STHK_DctB"/>
    <property type="match status" value="1"/>
</dbReference>
<feature type="transmembrane region" description="Helical" evidence="15">
    <location>
        <begin position="278"/>
        <end position="296"/>
    </location>
</feature>
<evidence type="ECO:0000256" key="7">
    <source>
        <dbReference type="ARBA" id="ARBA00022692"/>
    </source>
</evidence>
<dbReference type="CDD" id="cd12914">
    <property type="entry name" value="PDC1_DGC_like"/>
    <property type="match status" value="1"/>
</dbReference>
<evidence type="ECO:0000256" key="11">
    <source>
        <dbReference type="ARBA" id="ARBA00022989"/>
    </source>
</evidence>
<dbReference type="SUPFAM" id="SSF55874">
    <property type="entry name" value="ATPase domain of HSP90 chaperone/DNA topoisomerase II/histidine kinase"/>
    <property type="match status" value="1"/>
</dbReference>
<dbReference type="AlphaFoldDB" id="A0A2N5XU57"/>
<keyword evidence="18" id="KW-1185">Reference proteome</keyword>
<keyword evidence="7 15" id="KW-0812">Transmembrane</keyword>
<dbReference type="EMBL" id="PKUQ01000012">
    <property type="protein sequence ID" value="PLW78010.1"/>
    <property type="molecule type" value="Genomic_DNA"/>
</dbReference>
<dbReference type="SMART" id="SM00388">
    <property type="entry name" value="HisKA"/>
    <property type="match status" value="1"/>
</dbReference>
<sequence>MRWLSTLSAMLAAAAVVTGIFWLSFGYFQSEEASKSQGQLSLYRSTLIAELQRFSHLTHILARDPFVIETSNGADTAVLDKRLKEFAEVSGIDAIYLMGKDGVTISASNAHSTTSFVGQNYSFRPYFLTAMKGEHGHFYGIGATTGLPGYFLADVVRNRQGTILGVLAIKIDLSKLEQRWRQAGEQVLMVNGDGVVLLASNPAWLYHVLSDLTPEQRNKIQQARQFPGQALEPLDWKAIPPQRARIGRNQRLHLTSDDLPHDWALHYFASDDRAVARSWLVTGFAILIAGLVFLYFQLQRTRRIGAALKRSEEEEALLREANERLAIEIAERRTAEQQLQKTQDELERASRLAALGRLAAMVTHELGQPIAAMRNHIAVAEMAAQAKPTFTDLIGGLVDRMEGITRQLKFFARTDAEDFDNIDLREVMQVSLGLVEPNLEEAKVAITLELPPEQQWVRGNRFRLEQIVTNLLRNAVDACEEVNEPEIDVKMGKTKNTVWFEIWDNGQGLGDATLDDLQEPFVTTRESGRGMGLGLAISAGIVKDHDGQMSAWNRDTGGAVFRVEFPEIVTAIETETNNQASEPT</sequence>
<evidence type="ECO:0000256" key="14">
    <source>
        <dbReference type="SAM" id="Coils"/>
    </source>
</evidence>
<dbReference type="Gene3D" id="3.30.450.20">
    <property type="entry name" value="PAS domain"/>
    <property type="match status" value="2"/>
</dbReference>
<gene>
    <name evidence="17" type="ORF">C0081_06705</name>
</gene>
<evidence type="ECO:0000256" key="8">
    <source>
        <dbReference type="ARBA" id="ARBA00022741"/>
    </source>
</evidence>
<keyword evidence="12" id="KW-0902">Two-component regulatory system</keyword>
<evidence type="ECO:0000256" key="9">
    <source>
        <dbReference type="ARBA" id="ARBA00022777"/>
    </source>
</evidence>
<keyword evidence="6" id="KW-0808">Transferase</keyword>
<feature type="coiled-coil region" evidence="14">
    <location>
        <begin position="304"/>
        <end position="352"/>
    </location>
</feature>
<keyword evidence="10" id="KW-0067">ATP-binding</keyword>
<dbReference type="GO" id="GO:0005886">
    <property type="term" value="C:plasma membrane"/>
    <property type="evidence" value="ECO:0007669"/>
    <property type="project" value="UniProtKB-SubCell"/>
</dbReference>
<dbReference type="EC" id="2.7.13.3" evidence="3"/>
<dbReference type="InterPro" id="IPR017055">
    <property type="entry name" value="Sig_transdc_His_kinase_DctB"/>
</dbReference>
<evidence type="ECO:0000259" key="16">
    <source>
        <dbReference type="PROSITE" id="PS50109"/>
    </source>
</evidence>
<dbReference type="CDD" id="cd00082">
    <property type="entry name" value="HisKA"/>
    <property type="match status" value="1"/>
</dbReference>
<evidence type="ECO:0000256" key="2">
    <source>
        <dbReference type="ARBA" id="ARBA00004651"/>
    </source>
</evidence>
<evidence type="ECO:0000256" key="12">
    <source>
        <dbReference type="ARBA" id="ARBA00023012"/>
    </source>
</evidence>
<keyword evidence="8" id="KW-0547">Nucleotide-binding</keyword>
<dbReference type="InterPro" id="IPR004358">
    <property type="entry name" value="Sig_transdc_His_kin-like_C"/>
</dbReference>
<evidence type="ECO:0000256" key="4">
    <source>
        <dbReference type="ARBA" id="ARBA00022475"/>
    </source>
</evidence>
<comment type="subcellular location">
    <subcellularLocation>
        <location evidence="2">Cell membrane</location>
        <topology evidence="2">Multi-pass membrane protein</topology>
    </subcellularLocation>
</comment>
<evidence type="ECO:0000256" key="15">
    <source>
        <dbReference type="SAM" id="Phobius"/>
    </source>
</evidence>
<keyword evidence="11 15" id="KW-1133">Transmembrane helix</keyword>
<dbReference type="Gene3D" id="1.10.287.130">
    <property type="match status" value="1"/>
</dbReference>
<evidence type="ECO:0000256" key="1">
    <source>
        <dbReference type="ARBA" id="ARBA00000085"/>
    </source>
</evidence>
<dbReference type="SUPFAM" id="SSF103190">
    <property type="entry name" value="Sensory domain-like"/>
    <property type="match status" value="1"/>
</dbReference>
<dbReference type="OrthoDB" id="9795133at2"/>
<accession>A0A2N5XU57</accession>
<dbReference type="PANTHER" id="PTHR43065:SF10">
    <property type="entry name" value="PEROXIDE STRESS-ACTIVATED HISTIDINE KINASE MAK3"/>
    <property type="match status" value="1"/>
</dbReference>
<feature type="domain" description="Histidine kinase" evidence="16">
    <location>
        <begin position="361"/>
        <end position="569"/>
    </location>
</feature>
<evidence type="ECO:0000256" key="5">
    <source>
        <dbReference type="ARBA" id="ARBA00022553"/>
    </source>
</evidence>
<dbReference type="Pfam" id="PF02743">
    <property type="entry name" value="dCache_1"/>
    <property type="match status" value="1"/>
</dbReference>
<evidence type="ECO:0000256" key="3">
    <source>
        <dbReference type="ARBA" id="ARBA00012438"/>
    </source>
</evidence>
<keyword evidence="9 17" id="KW-0418">Kinase</keyword>
<reference evidence="17 18" key="1">
    <citation type="submission" date="2018-01" db="EMBL/GenBank/DDBJ databases">
        <title>The draft genome sequence of Cohaesibacter sp. H1304.</title>
        <authorList>
            <person name="Wang N.-N."/>
            <person name="Du Z.-J."/>
        </authorList>
    </citation>
    <scope>NUCLEOTIDE SEQUENCE [LARGE SCALE GENOMIC DNA]</scope>
    <source>
        <strain evidence="17 18">H1304</strain>
    </source>
</reference>
<keyword evidence="5" id="KW-0597">Phosphoprotein</keyword>
<name>A0A2N5XU57_9HYPH</name>
<dbReference type="InterPro" id="IPR003661">
    <property type="entry name" value="HisK_dim/P_dom"/>
</dbReference>
<dbReference type="InterPro" id="IPR033479">
    <property type="entry name" value="dCache_1"/>
</dbReference>
<dbReference type="GO" id="GO:0005524">
    <property type="term" value="F:ATP binding"/>
    <property type="evidence" value="ECO:0007669"/>
    <property type="project" value="UniProtKB-KW"/>
</dbReference>
<evidence type="ECO:0000256" key="10">
    <source>
        <dbReference type="ARBA" id="ARBA00022840"/>
    </source>
</evidence>
<dbReference type="SMART" id="SM00387">
    <property type="entry name" value="HATPase_c"/>
    <property type="match status" value="1"/>
</dbReference>
<dbReference type="Gene3D" id="6.10.250.3020">
    <property type="match status" value="1"/>
</dbReference>
<dbReference type="PROSITE" id="PS50109">
    <property type="entry name" value="HIS_KIN"/>
    <property type="match status" value="1"/>
</dbReference>
<keyword evidence="4" id="KW-1003">Cell membrane</keyword>
<dbReference type="PRINTS" id="PR00344">
    <property type="entry name" value="BCTRLSENSOR"/>
</dbReference>
<dbReference type="InterPro" id="IPR003594">
    <property type="entry name" value="HATPase_dom"/>
</dbReference>
<proteinExistence type="predicted"/>
<dbReference type="Gene3D" id="3.30.565.10">
    <property type="entry name" value="Histidine kinase-like ATPase, C-terminal domain"/>
    <property type="match status" value="1"/>
</dbReference>
<evidence type="ECO:0000256" key="6">
    <source>
        <dbReference type="ARBA" id="ARBA00022679"/>
    </source>
</evidence>
<comment type="catalytic activity">
    <reaction evidence="1">
        <text>ATP + protein L-histidine = ADP + protein N-phospho-L-histidine.</text>
        <dbReference type="EC" id="2.7.13.3"/>
    </reaction>
</comment>
<dbReference type="Pfam" id="PF02518">
    <property type="entry name" value="HATPase_c"/>
    <property type="match status" value="1"/>
</dbReference>
<dbReference type="InterPro" id="IPR029151">
    <property type="entry name" value="Sensor-like_sf"/>
</dbReference>
<organism evidence="17 18">
    <name type="scientific">Cohaesibacter celericrescens</name>
    <dbReference type="NCBI Taxonomy" id="2067669"/>
    <lineage>
        <taxon>Bacteria</taxon>
        <taxon>Pseudomonadati</taxon>
        <taxon>Pseudomonadota</taxon>
        <taxon>Alphaproteobacteria</taxon>
        <taxon>Hyphomicrobiales</taxon>
        <taxon>Cohaesibacteraceae</taxon>
    </lineage>
</organism>
<protein>
    <recommendedName>
        <fullName evidence="3">histidine kinase</fullName>
        <ecNumber evidence="3">2.7.13.3</ecNumber>
    </recommendedName>
</protein>
<evidence type="ECO:0000313" key="18">
    <source>
        <dbReference type="Proteomes" id="UP000234881"/>
    </source>
</evidence>
<dbReference type="InterPro" id="IPR036890">
    <property type="entry name" value="HATPase_C_sf"/>
</dbReference>
<dbReference type="Proteomes" id="UP000234881">
    <property type="component" value="Unassembled WGS sequence"/>
</dbReference>
<dbReference type="InterPro" id="IPR005467">
    <property type="entry name" value="His_kinase_dom"/>
</dbReference>
<comment type="caution">
    <text evidence="17">The sequence shown here is derived from an EMBL/GenBank/DDBJ whole genome shotgun (WGS) entry which is preliminary data.</text>
</comment>
<dbReference type="PANTHER" id="PTHR43065">
    <property type="entry name" value="SENSOR HISTIDINE KINASE"/>
    <property type="match status" value="1"/>
</dbReference>
<evidence type="ECO:0000313" key="17">
    <source>
        <dbReference type="EMBL" id="PLW78010.1"/>
    </source>
</evidence>
<dbReference type="InterPro" id="IPR036097">
    <property type="entry name" value="HisK_dim/P_sf"/>
</dbReference>
<keyword evidence="13 15" id="KW-0472">Membrane</keyword>
<evidence type="ECO:0000256" key="13">
    <source>
        <dbReference type="ARBA" id="ARBA00023136"/>
    </source>
</evidence>
<dbReference type="GO" id="GO:0000155">
    <property type="term" value="F:phosphorelay sensor kinase activity"/>
    <property type="evidence" value="ECO:0007669"/>
    <property type="project" value="InterPro"/>
</dbReference>
<dbReference type="SUPFAM" id="SSF47384">
    <property type="entry name" value="Homodimeric domain of signal transducing histidine kinase"/>
    <property type="match status" value="1"/>
</dbReference>